<evidence type="ECO:0000313" key="2">
    <source>
        <dbReference type="EMBL" id="AJI22038.1"/>
    </source>
</evidence>
<organism evidence="2 3">
    <name type="scientific">Priestia megaterium (strain ATCC 14581 / DSM 32 / CCUG 1817 / JCM 2506 / NBRC 15308 / NCIMB 9376 / NCTC 10342 / NRRL B-14308 / VKM B-512 / Ford 19)</name>
    <name type="common">Bacillus megaterium</name>
    <dbReference type="NCBI Taxonomy" id="1348623"/>
    <lineage>
        <taxon>Bacteria</taxon>
        <taxon>Bacillati</taxon>
        <taxon>Bacillota</taxon>
        <taxon>Bacilli</taxon>
        <taxon>Bacillales</taxon>
        <taxon>Bacillaceae</taxon>
        <taxon>Priestia</taxon>
    </lineage>
</organism>
<gene>
    <name evidence="2" type="ORF">BG04_1582</name>
</gene>
<evidence type="ECO:0000313" key="3">
    <source>
        <dbReference type="Proteomes" id="UP000031829"/>
    </source>
</evidence>
<dbReference type="RefSeq" id="WP_013085077.1">
    <property type="nucleotide sequence ID" value="NZ_BCVB01000008.1"/>
</dbReference>
<reference evidence="2 3" key="1">
    <citation type="journal article" date="2015" name="Genome Announc.">
        <title>Complete genome sequences for 35 biothreat assay-relevant bacillus species.</title>
        <authorList>
            <person name="Johnson S.L."/>
            <person name="Daligault H.E."/>
            <person name="Davenport K.W."/>
            <person name="Jaissle J."/>
            <person name="Frey K.G."/>
            <person name="Ladner J.T."/>
            <person name="Broomall S.M."/>
            <person name="Bishop-Lilly K.A."/>
            <person name="Bruce D.C."/>
            <person name="Gibbons H.S."/>
            <person name="Coyne S.R."/>
            <person name="Lo C.C."/>
            <person name="Meincke L."/>
            <person name="Munk A.C."/>
            <person name="Koroleva G.I."/>
            <person name="Rosenzweig C.N."/>
            <person name="Palacios G.F."/>
            <person name="Redden C.L."/>
            <person name="Minogue T.D."/>
            <person name="Chain P.S."/>
        </authorList>
    </citation>
    <scope>NUCLEOTIDE SEQUENCE [LARGE SCALE GENOMIC DNA]</scope>
    <source>
        <strain evidence="3">ATCC 14581 / DSM 32 / JCM 2506 / NBRC 15308 / NCIMB 9376 / NCTC 10342 / NRRL B-14308 / VKM B-512</strain>
    </source>
</reference>
<keyword evidence="1" id="KW-1133">Transmembrane helix</keyword>
<feature type="transmembrane region" description="Helical" evidence="1">
    <location>
        <begin position="20"/>
        <end position="45"/>
    </location>
</feature>
<keyword evidence="1" id="KW-0812">Transmembrane</keyword>
<sequence length="49" mass="5584">MYGYGGCCYPNYPAYPCGGGFGWGLGLLIVLFVLLLIFGSFYWFFSCWY</sequence>
<evidence type="ECO:0000256" key="1">
    <source>
        <dbReference type="SAM" id="Phobius"/>
    </source>
</evidence>
<dbReference type="EMBL" id="CP009920">
    <property type="protein sequence ID" value="AJI22038.1"/>
    <property type="molecule type" value="Genomic_DNA"/>
</dbReference>
<evidence type="ECO:0008006" key="4">
    <source>
        <dbReference type="Google" id="ProtNLM"/>
    </source>
</evidence>
<dbReference type="HOGENOM" id="CLU_3149532_0_0_9"/>
<dbReference type="KEGG" id="bmeg:BG04_1582"/>
<dbReference type="AlphaFoldDB" id="A0A0B6AN49"/>
<dbReference type="Proteomes" id="UP000031829">
    <property type="component" value="Chromosome"/>
</dbReference>
<accession>A0A0B6AN49</accession>
<protein>
    <recommendedName>
        <fullName evidence="4">Sporulation protein YjcZ</fullName>
    </recommendedName>
</protein>
<dbReference type="GeneID" id="93646239"/>
<name>A0A0B6AN49_PRIM2</name>
<keyword evidence="1" id="KW-0472">Membrane</keyword>
<proteinExistence type="predicted"/>